<feature type="compositionally biased region" description="Polar residues" evidence="1">
    <location>
        <begin position="54"/>
        <end position="70"/>
    </location>
</feature>
<dbReference type="RefSeq" id="WP_133593502.1">
    <property type="nucleotide sequence ID" value="NZ_SNVV01000015.1"/>
</dbReference>
<dbReference type="Proteomes" id="UP000295129">
    <property type="component" value="Unassembled WGS sequence"/>
</dbReference>
<dbReference type="SUPFAM" id="SSF160214">
    <property type="entry name" value="FlaG-like"/>
    <property type="match status" value="1"/>
</dbReference>
<evidence type="ECO:0000313" key="3">
    <source>
        <dbReference type="Proteomes" id="UP000295129"/>
    </source>
</evidence>
<protein>
    <submittedName>
        <fullName evidence="2">Flagellar protein FlaG</fullName>
    </submittedName>
</protein>
<keyword evidence="3" id="KW-1185">Reference proteome</keyword>
<name>A0A4R6DTA9_9RHOO</name>
<dbReference type="PANTHER" id="PTHR37166:SF1">
    <property type="entry name" value="PROTEIN FLAG"/>
    <property type="match status" value="1"/>
</dbReference>
<dbReference type="PANTHER" id="PTHR37166">
    <property type="entry name" value="PROTEIN FLAG"/>
    <property type="match status" value="1"/>
</dbReference>
<proteinExistence type="predicted"/>
<dbReference type="Pfam" id="PF03646">
    <property type="entry name" value="FlaG"/>
    <property type="match status" value="1"/>
</dbReference>
<organism evidence="2 3">
    <name type="scientific">Azoarcus indigens</name>
    <dbReference type="NCBI Taxonomy" id="29545"/>
    <lineage>
        <taxon>Bacteria</taxon>
        <taxon>Pseudomonadati</taxon>
        <taxon>Pseudomonadota</taxon>
        <taxon>Betaproteobacteria</taxon>
        <taxon>Rhodocyclales</taxon>
        <taxon>Zoogloeaceae</taxon>
        <taxon>Azoarcus</taxon>
    </lineage>
</organism>
<dbReference type="InterPro" id="IPR035924">
    <property type="entry name" value="FlaG-like_sf"/>
</dbReference>
<reference evidence="2 3" key="1">
    <citation type="submission" date="2019-03" db="EMBL/GenBank/DDBJ databases">
        <title>Genomic Encyclopedia of Type Strains, Phase IV (KMG-IV): sequencing the most valuable type-strain genomes for metagenomic binning, comparative biology and taxonomic classification.</title>
        <authorList>
            <person name="Goeker M."/>
        </authorList>
    </citation>
    <scope>NUCLEOTIDE SEQUENCE [LARGE SCALE GENOMIC DNA]</scope>
    <source>
        <strain evidence="2 3">DSM 12121</strain>
    </source>
</reference>
<gene>
    <name evidence="2" type="ORF">C7389_11552</name>
</gene>
<accession>A0A4R6DTA9</accession>
<dbReference type="EMBL" id="SNVV01000015">
    <property type="protein sequence ID" value="TDN48386.1"/>
    <property type="molecule type" value="Genomic_DNA"/>
</dbReference>
<dbReference type="InterPro" id="IPR005186">
    <property type="entry name" value="FlaG"/>
</dbReference>
<keyword evidence="2" id="KW-0966">Cell projection</keyword>
<comment type="caution">
    <text evidence="2">The sequence shown here is derived from an EMBL/GenBank/DDBJ whole genome shotgun (WGS) entry which is preliminary data.</text>
</comment>
<feature type="region of interest" description="Disordered" evidence="1">
    <location>
        <begin position="1"/>
        <end position="70"/>
    </location>
</feature>
<feature type="compositionally biased region" description="Low complexity" evidence="1">
    <location>
        <begin position="1"/>
        <end position="23"/>
    </location>
</feature>
<sequence length="141" mass="14372">MNIQSIPSASPALPPAATAGTASDNLSPIPAVPAPGPAETAITQPGLAAPPTPSGSSGQESGFDPVQTSEALQQALADFQAALKPVASGLDFSVDDDSGRVIVKIVDSETNEVIKQIPSEEMMRISKALDKLQGLLVKQEA</sequence>
<keyword evidence="2" id="KW-0282">Flagellum</keyword>
<evidence type="ECO:0000256" key="1">
    <source>
        <dbReference type="SAM" id="MobiDB-lite"/>
    </source>
</evidence>
<dbReference type="Gene3D" id="3.30.160.170">
    <property type="entry name" value="FlaG-like"/>
    <property type="match status" value="1"/>
</dbReference>
<evidence type="ECO:0000313" key="2">
    <source>
        <dbReference type="EMBL" id="TDN48386.1"/>
    </source>
</evidence>
<dbReference type="OrthoDB" id="8565152at2"/>
<dbReference type="AlphaFoldDB" id="A0A4R6DTA9"/>
<keyword evidence="2" id="KW-0969">Cilium</keyword>